<accession>A0A0R3MME2</accession>
<gene>
    <name evidence="3" type="ORF">CQ14_06720</name>
</gene>
<reference evidence="3 4" key="1">
    <citation type="submission" date="2014-03" db="EMBL/GenBank/DDBJ databases">
        <title>Bradyrhizobium valentinum sp. nov., isolated from effective nodules of Lupinus mariae-josephae, a lupine endemic of basic-lime soils in Eastern Spain.</title>
        <authorList>
            <person name="Duran D."/>
            <person name="Rey L."/>
            <person name="Navarro A."/>
            <person name="Busquets A."/>
            <person name="Imperial J."/>
            <person name="Ruiz-Argueso T."/>
        </authorList>
    </citation>
    <scope>NUCLEOTIDE SEQUENCE [LARGE SCALE GENOMIC DNA]</scope>
    <source>
        <strain evidence="3 4">CCBAU 23086</strain>
    </source>
</reference>
<dbReference type="AlphaFoldDB" id="A0A0R3MME2"/>
<comment type="caution">
    <text evidence="3">The sequence shown here is derived from an EMBL/GenBank/DDBJ whole genome shotgun (WGS) entry which is preliminary data.</text>
</comment>
<name>A0A0R3MME2_9BRAD</name>
<keyword evidence="2" id="KW-0472">Membrane</keyword>
<keyword evidence="2" id="KW-1133">Transmembrane helix</keyword>
<evidence type="ECO:0000256" key="2">
    <source>
        <dbReference type="SAM" id="Phobius"/>
    </source>
</evidence>
<feature type="transmembrane region" description="Helical" evidence="2">
    <location>
        <begin position="67"/>
        <end position="89"/>
    </location>
</feature>
<keyword evidence="2" id="KW-0812">Transmembrane</keyword>
<evidence type="ECO:0000256" key="1">
    <source>
        <dbReference type="SAM" id="MobiDB-lite"/>
    </source>
</evidence>
<proteinExistence type="predicted"/>
<protein>
    <submittedName>
        <fullName evidence="3">Uncharacterized protein</fullName>
    </submittedName>
</protein>
<feature type="region of interest" description="Disordered" evidence="1">
    <location>
        <begin position="1"/>
        <end position="21"/>
    </location>
</feature>
<dbReference type="Proteomes" id="UP000051660">
    <property type="component" value="Unassembled WGS sequence"/>
</dbReference>
<dbReference type="EMBL" id="LLYB01000081">
    <property type="protein sequence ID" value="KRR21337.1"/>
    <property type="molecule type" value="Genomic_DNA"/>
</dbReference>
<evidence type="ECO:0000313" key="3">
    <source>
        <dbReference type="EMBL" id="KRR21337.1"/>
    </source>
</evidence>
<organism evidence="3 4">
    <name type="scientific">Bradyrhizobium lablabi</name>
    <dbReference type="NCBI Taxonomy" id="722472"/>
    <lineage>
        <taxon>Bacteria</taxon>
        <taxon>Pseudomonadati</taxon>
        <taxon>Pseudomonadota</taxon>
        <taxon>Alphaproteobacteria</taxon>
        <taxon>Hyphomicrobiales</taxon>
        <taxon>Nitrobacteraceae</taxon>
        <taxon>Bradyrhizobium</taxon>
    </lineage>
</organism>
<sequence>MIRPTNGPLQPHQHHDATLEQTPTLLREAEVQQPGYRFRSCRASQSSAAQHERAHWFWQVIDRDDRVFNAVVISAGVLTVVLLATVMFFH</sequence>
<evidence type="ECO:0000313" key="4">
    <source>
        <dbReference type="Proteomes" id="UP000051660"/>
    </source>
</evidence>